<evidence type="ECO:0000313" key="5">
    <source>
        <dbReference type="Proteomes" id="UP000092321"/>
    </source>
</evidence>
<protein>
    <submittedName>
        <fullName evidence="4">DUF155-domain-containing protein</fullName>
    </submittedName>
</protein>
<dbReference type="Pfam" id="PF02582">
    <property type="entry name" value="DUF155"/>
    <property type="match status" value="1"/>
</dbReference>
<evidence type="ECO:0000313" key="4">
    <source>
        <dbReference type="EMBL" id="OBA25428.1"/>
    </source>
</evidence>
<sequence length="430" mass="50104">MDRLAPQSEIVTASNRHMHNSYSFRNKSKLRSSKTTEKLVLIPTMEEYVELSGGRTRRRPVLTKNGNNEEQQFSQDNAYFTNLGYESANEDILAKMKTNSKRVTAYNTCEAINLLKISKILRKQHNITTRLYDECLYCTFTLPLSSKIQSNLKQRELLMNRNEMKDHHYEYYSIKSDNPEEFRQDNDSQGSAGDGESAHEIGELFIFNYGSLVLWNFSLKEENEILKFLNIIQQSSMVEIENYKVFYNPNLHKPIIVNDLIQLPNERDHMVKLAISHPLAQSCKVSKFESRIIPILLSVSKLPKRLALYGKLGMSREKLLKKFGKLFKLRVDVNLSSNVLDKPDFFWNDEPSLDPLYEMARNYLELDERVEILNEKGRVFLEFVDICVDSIAEKTMSRINMLLIIVFCLSVIVSVVEILVRYFIIKRHKE</sequence>
<dbReference type="InterPro" id="IPR003734">
    <property type="entry name" value="DUF155"/>
</dbReference>
<keyword evidence="5" id="KW-1185">Reference proteome</keyword>
<dbReference type="AlphaFoldDB" id="A0A1B7T9P3"/>
<proteinExistence type="inferred from homology"/>
<evidence type="ECO:0000256" key="1">
    <source>
        <dbReference type="ARBA" id="ARBA00008306"/>
    </source>
</evidence>
<feature type="domain" description="DUF155" evidence="3">
    <location>
        <begin position="204"/>
        <end position="374"/>
    </location>
</feature>
<dbReference type="EMBL" id="LXPE01000107">
    <property type="protein sequence ID" value="OBA25428.1"/>
    <property type="molecule type" value="Genomic_DNA"/>
</dbReference>
<dbReference type="PANTHER" id="PTHR16255">
    <property type="entry name" value="REQUIRED FOR MEIOTIC NUCLEAR DIVISION PROTEIN 1 HOMOLOG"/>
    <property type="match status" value="1"/>
</dbReference>
<keyword evidence="2" id="KW-0472">Membrane</keyword>
<dbReference type="Proteomes" id="UP000092321">
    <property type="component" value="Unassembled WGS sequence"/>
</dbReference>
<feature type="transmembrane region" description="Helical" evidence="2">
    <location>
        <begin position="401"/>
        <end position="424"/>
    </location>
</feature>
<dbReference type="PANTHER" id="PTHR16255:SF4">
    <property type="entry name" value="SPORULATION PROTEIN RMD8"/>
    <property type="match status" value="1"/>
</dbReference>
<reference evidence="5" key="1">
    <citation type="journal article" date="2016" name="Proc. Natl. Acad. Sci. U.S.A.">
        <title>Comparative genomics of biotechnologically important yeasts.</title>
        <authorList>
            <person name="Riley R."/>
            <person name="Haridas S."/>
            <person name="Wolfe K.H."/>
            <person name="Lopes M.R."/>
            <person name="Hittinger C.T."/>
            <person name="Goeker M."/>
            <person name="Salamov A.A."/>
            <person name="Wisecaver J.H."/>
            <person name="Long T.M."/>
            <person name="Calvey C.H."/>
            <person name="Aerts A.L."/>
            <person name="Barry K.W."/>
            <person name="Choi C."/>
            <person name="Clum A."/>
            <person name="Coughlan A.Y."/>
            <person name="Deshpande S."/>
            <person name="Douglass A.P."/>
            <person name="Hanson S.J."/>
            <person name="Klenk H.-P."/>
            <person name="LaButti K.M."/>
            <person name="Lapidus A."/>
            <person name="Lindquist E.A."/>
            <person name="Lipzen A.M."/>
            <person name="Meier-Kolthoff J.P."/>
            <person name="Ohm R.A."/>
            <person name="Otillar R.P."/>
            <person name="Pangilinan J.L."/>
            <person name="Peng Y."/>
            <person name="Rokas A."/>
            <person name="Rosa C.A."/>
            <person name="Scheuner C."/>
            <person name="Sibirny A.A."/>
            <person name="Slot J.C."/>
            <person name="Stielow J.B."/>
            <person name="Sun H."/>
            <person name="Kurtzman C.P."/>
            <person name="Blackwell M."/>
            <person name="Grigoriev I.V."/>
            <person name="Jeffries T.W."/>
        </authorList>
    </citation>
    <scope>NUCLEOTIDE SEQUENCE [LARGE SCALE GENOMIC DNA]</scope>
    <source>
        <strain evidence="5">NRRL Y-1626</strain>
    </source>
</reference>
<organism evidence="4 5">
    <name type="scientific">Hanseniaspora valbyensis NRRL Y-1626</name>
    <dbReference type="NCBI Taxonomy" id="766949"/>
    <lineage>
        <taxon>Eukaryota</taxon>
        <taxon>Fungi</taxon>
        <taxon>Dikarya</taxon>
        <taxon>Ascomycota</taxon>
        <taxon>Saccharomycotina</taxon>
        <taxon>Saccharomycetes</taxon>
        <taxon>Saccharomycodales</taxon>
        <taxon>Saccharomycodaceae</taxon>
        <taxon>Hanseniaspora</taxon>
    </lineage>
</organism>
<dbReference type="InterPro" id="IPR051624">
    <property type="entry name" value="RMD1/Sad1-interacting"/>
</dbReference>
<dbReference type="GO" id="GO:0005739">
    <property type="term" value="C:mitochondrion"/>
    <property type="evidence" value="ECO:0007669"/>
    <property type="project" value="UniProtKB-ARBA"/>
</dbReference>
<keyword evidence="2" id="KW-1133">Transmembrane helix</keyword>
<accession>A0A1B7T9P3</accession>
<comment type="caution">
    <text evidence="4">The sequence shown here is derived from an EMBL/GenBank/DDBJ whole genome shotgun (WGS) entry which is preliminary data.</text>
</comment>
<evidence type="ECO:0000256" key="2">
    <source>
        <dbReference type="SAM" id="Phobius"/>
    </source>
</evidence>
<comment type="similarity">
    <text evidence="1">Belongs to the RMD1/sif2 family.</text>
</comment>
<name>A0A1B7T9P3_9ASCO</name>
<dbReference type="OrthoDB" id="18302at2759"/>
<gene>
    <name evidence="4" type="ORF">HANVADRAFT_3765</name>
</gene>
<keyword evidence="2" id="KW-0812">Transmembrane</keyword>
<evidence type="ECO:0000259" key="3">
    <source>
        <dbReference type="Pfam" id="PF02582"/>
    </source>
</evidence>